<dbReference type="Pfam" id="PF09713">
    <property type="entry name" value="A_thal_3526"/>
    <property type="match status" value="1"/>
</dbReference>
<organism evidence="2 3">
    <name type="scientific">Salvia divinorum</name>
    <name type="common">Maria pastora</name>
    <name type="synonym">Diviner's sage</name>
    <dbReference type="NCBI Taxonomy" id="28513"/>
    <lineage>
        <taxon>Eukaryota</taxon>
        <taxon>Viridiplantae</taxon>
        <taxon>Streptophyta</taxon>
        <taxon>Embryophyta</taxon>
        <taxon>Tracheophyta</taxon>
        <taxon>Spermatophyta</taxon>
        <taxon>Magnoliopsida</taxon>
        <taxon>eudicotyledons</taxon>
        <taxon>Gunneridae</taxon>
        <taxon>Pentapetalae</taxon>
        <taxon>asterids</taxon>
        <taxon>lamiids</taxon>
        <taxon>Lamiales</taxon>
        <taxon>Lamiaceae</taxon>
        <taxon>Nepetoideae</taxon>
        <taxon>Mentheae</taxon>
        <taxon>Salviinae</taxon>
        <taxon>Salvia</taxon>
        <taxon>Salvia subgen. Calosphace</taxon>
    </lineage>
</organism>
<dbReference type="AlphaFoldDB" id="A0ABD1G1L6"/>
<gene>
    <name evidence="2" type="ORF">AAHA92_26789</name>
</gene>
<name>A0ABD1G1L6_SALDI</name>
<dbReference type="NCBIfam" id="TIGR01589">
    <property type="entry name" value="A_thal_3526"/>
    <property type="match status" value="1"/>
</dbReference>
<accession>A0ABD1G1L6</accession>
<sequence>MSKDQADREALLVKLQVVQHIIERCIQLYRNERETVEYLFLKANIEPNFTRIVWQRLERESPKFFYAYHLRMVLRDHIRIYNELYEKQVELVRRTGRSVPSSSNGSHMLSMHNDSGNQARQPAENVPSDGVPALQPTPVNMSVPENVLSTQNTIGQGMNDVMIESNSDGGFMNNLIEAPNTIGEAFAPHFTSTDYPMETSSFGQATHNLSPTANFSYDTSALDSYSLSAALQPSMQVHVNMSLPENMLFTQNSIGQGMNDVMIGLNSEGGFVFGSENNVTGLGEASVPPFTSGDPMLNQETSAFEQDFSDMTPYFSNDAGGEGYSRSTFLGYDDFSASDRIF</sequence>
<evidence type="ECO:0000313" key="3">
    <source>
        <dbReference type="Proteomes" id="UP001567538"/>
    </source>
</evidence>
<dbReference type="PANTHER" id="PTHR31871:SF1">
    <property type="entry name" value="HISTIDINE-TRNA LIGASE"/>
    <property type="match status" value="1"/>
</dbReference>
<protein>
    <submittedName>
        <fullName evidence="2">Uncharacterized protein</fullName>
    </submittedName>
</protein>
<comment type="caution">
    <text evidence="2">The sequence shown here is derived from an EMBL/GenBank/DDBJ whole genome shotgun (WGS) entry which is preliminary data.</text>
</comment>
<keyword evidence="3" id="KW-1185">Reference proteome</keyword>
<reference evidence="2 3" key="1">
    <citation type="submission" date="2024-06" db="EMBL/GenBank/DDBJ databases">
        <title>A chromosome level genome sequence of Diviner's sage (Salvia divinorum).</title>
        <authorList>
            <person name="Ford S.A."/>
            <person name="Ro D.-K."/>
            <person name="Ness R.W."/>
            <person name="Phillips M.A."/>
        </authorList>
    </citation>
    <scope>NUCLEOTIDE SEQUENCE [LARGE SCALE GENOMIC DNA]</scope>
    <source>
        <strain evidence="2">SAF-2024a</strain>
        <tissue evidence="2">Leaf</tissue>
    </source>
</reference>
<feature type="compositionally biased region" description="Polar residues" evidence="1">
    <location>
        <begin position="98"/>
        <end position="120"/>
    </location>
</feature>
<dbReference type="InterPro" id="IPR006476">
    <property type="entry name" value="CHP01589_pln"/>
</dbReference>
<feature type="region of interest" description="Disordered" evidence="1">
    <location>
        <begin position="96"/>
        <end position="128"/>
    </location>
</feature>
<proteinExistence type="predicted"/>
<dbReference type="Proteomes" id="UP001567538">
    <property type="component" value="Unassembled WGS sequence"/>
</dbReference>
<evidence type="ECO:0000256" key="1">
    <source>
        <dbReference type="SAM" id="MobiDB-lite"/>
    </source>
</evidence>
<dbReference type="EMBL" id="JBEAFC010000010">
    <property type="protein sequence ID" value="KAL1538000.1"/>
    <property type="molecule type" value="Genomic_DNA"/>
</dbReference>
<dbReference type="PANTHER" id="PTHR31871">
    <property type="entry name" value="OS02G0137100 PROTEIN"/>
    <property type="match status" value="1"/>
</dbReference>
<evidence type="ECO:0000313" key="2">
    <source>
        <dbReference type="EMBL" id="KAL1538000.1"/>
    </source>
</evidence>